<evidence type="ECO:0000256" key="1">
    <source>
        <dbReference type="SAM" id="MobiDB-lite"/>
    </source>
</evidence>
<dbReference type="VEuPathDB" id="FungiDB:AeMF1_021893"/>
<dbReference type="Proteomes" id="UP000481153">
    <property type="component" value="Unassembled WGS sequence"/>
</dbReference>
<feature type="region of interest" description="Disordered" evidence="1">
    <location>
        <begin position="186"/>
        <end position="231"/>
    </location>
</feature>
<comment type="caution">
    <text evidence="2">The sequence shown here is derived from an EMBL/GenBank/DDBJ whole genome shotgun (WGS) entry which is preliminary data.</text>
</comment>
<proteinExistence type="predicted"/>
<organism evidence="2 3">
    <name type="scientific">Aphanomyces euteiches</name>
    <dbReference type="NCBI Taxonomy" id="100861"/>
    <lineage>
        <taxon>Eukaryota</taxon>
        <taxon>Sar</taxon>
        <taxon>Stramenopiles</taxon>
        <taxon>Oomycota</taxon>
        <taxon>Saprolegniomycetes</taxon>
        <taxon>Saprolegniales</taxon>
        <taxon>Verrucalvaceae</taxon>
        <taxon>Aphanomyces</taxon>
    </lineage>
</organism>
<sequence>MSSTTASIKLNNHNFRDWRTYLQDRVMAKGLYKALTPTSSNVVSEEVNEKAYVPPHLWHSGRGPRVQRVQAYHEPITKADRIEILKEWAKISWNPKKENLPDFINRFEILARRLTDVGMTETDDNLVVKMLALMPWSFRYIVDRLLHTASQNLATIKVPLEAEWKAALRSGEMSKIGSMFTDERALSANGSRGARQGRGQGCGRGQGRGRGVGYDNAKHNPETKKGAPHYCGKEGHWKSECRKKAAHDVKKRQERSNHANHSNDEDFMFLATYDELSSVNNHQDPLSQNVQEEFLFSALEVEHDREEGAVSGHSNIINND</sequence>
<evidence type="ECO:0008006" key="4">
    <source>
        <dbReference type="Google" id="ProtNLM"/>
    </source>
</evidence>
<accession>A0A6G0W6H1</accession>
<keyword evidence="3" id="KW-1185">Reference proteome</keyword>
<name>A0A6G0W6H1_9STRA</name>
<evidence type="ECO:0000313" key="3">
    <source>
        <dbReference type="Proteomes" id="UP000481153"/>
    </source>
</evidence>
<gene>
    <name evidence="2" type="ORF">Ae201684_018139</name>
</gene>
<protein>
    <recommendedName>
        <fullName evidence="4">CCHC-type domain-containing protein</fullName>
    </recommendedName>
</protein>
<dbReference type="AlphaFoldDB" id="A0A6G0W6H1"/>
<feature type="compositionally biased region" description="Basic and acidic residues" evidence="1">
    <location>
        <begin position="216"/>
        <end position="231"/>
    </location>
</feature>
<reference evidence="2 3" key="1">
    <citation type="submission" date="2019-07" db="EMBL/GenBank/DDBJ databases">
        <title>Genomics analysis of Aphanomyces spp. identifies a new class of oomycete effector associated with host adaptation.</title>
        <authorList>
            <person name="Gaulin E."/>
        </authorList>
    </citation>
    <scope>NUCLEOTIDE SEQUENCE [LARGE SCALE GENOMIC DNA]</scope>
    <source>
        <strain evidence="2 3">ATCC 201684</strain>
    </source>
</reference>
<dbReference type="EMBL" id="VJMJ01000322">
    <property type="protein sequence ID" value="KAF0722820.1"/>
    <property type="molecule type" value="Genomic_DNA"/>
</dbReference>
<evidence type="ECO:0000313" key="2">
    <source>
        <dbReference type="EMBL" id="KAF0722820.1"/>
    </source>
</evidence>
<feature type="compositionally biased region" description="Gly residues" evidence="1">
    <location>
        <begin position="196"/>
        <end position="212"/>
    </location>
</feature>